<accession>Q1M2Q9</accession>
<reference evidence="1" key="1">
    <citation type="journal article" date="2002" name="Antimicrob. Agents Chemother.">
        <title>Widespread distribution of a tet W determinant among tetracycline-resistant isolates of the animal pathogen Arcanobacterium pyogenes.</title>
        <authorList>
            <person name="Billington S.J."/>
            <person name="Songer J.G."/>
            <person name="Jost B.H."/>
        </authorList>
    </citation>
    <scope>NUCLEOTIDE SEQUENCE</scope>
    <source>
        <strain evidence="1">BBR1</strain>
    </source>
</reference>
<proteinExistence type="predicted"/>
<dbReference type="AlphaFoldDB" id="Q1M2Q9"/>
<evidence type="ECO:0000313" key="1">
    <source>
        <dbReference type="EMBL" id="ABF13467.1"/>
    </source>
</evidence>
<name>Q1M2Q9_9ACTO</name>
<sequence length="171" mass="18635">MVGFGHKKSRCFTPNCGGKATCSRFSKYLLLEFGLPVGVFLRRDLSGFQLVSLCGPGLEHLGRLGRLLGRRVDRKTRAILSGHDAELVLQLQKEAQEVSGVLYPEVLQGKRGDVEGFGNGLHLRLLGGPEIRLVVADRTLRDADPLAQFSLVEPAQLAVVPDLLASRHLPS</sequence>
<organism evidence="1">
    <name type="scientific">Trueperella pyogenes</name>
    <dbReference type="NCBI Taxonomy" id="1661"/>
    <lineage>
        <taxon>Bacteria</taxon>
        <taxon>Bacillati</taxon>
        <taxon>Actinomycetota</taxon>
        <taxon>Actinomycetes</taxon>
        <taxon>Actinomycetales</taxon>
        <taxon>Actinomycetaceae</taxon>
        <taxon>Trueperella</taxon>
    </lineage>
</organism>
<protein>
    <submittedName>
        <fullName evidence="1">Uncharacterized protein</fullName>
    </submittedName>
</protein>
<reference evidence="1" key="2">
    <citation type="submission" date="2006-04" db="EMBL/GenBank/DDBJ databases">
        <title>Multiple genetic elements carry the tetracycline resistance gene, tet(W), in the animal pathogen, Arcanobacterium pyogenes.</title>
        <authorList>
            <person name="Billington S.J."/>
            <person name="Jost B.H."/>
        </authorList>
    </citation>
    <scope>NUCLEOTIDE SEQUENCE</scope>
    <source>
        <strain evidence="1">BBR1</strain>
    </source>
</reference>
<dbReference type="EMBL" id="AY049983">
    <property type="protein sequence ID" value="ABF13467.1"/>
    <property type="molecule type" value="Genomic_DNA"/>
</dbReference>